<dbReference type="AlphaFoldDB" id="A0A409W351"/>
<keyword evidence="3" id="KW-1185">Reference proteome</keyword>
<feature type="region of interest" description="Disordered" evidence="1">
    <location>
        <begin position="163"/>
        <end position="201"/>
    </location>
</feature>
<evidence type="ECO:0000313" key="2">
    <source>
        <dbReference type="EMBL" id="PPQ72923.1"/>
    </source>
</evidence>
<dbReference type="InParanoid" id="A0A409W351"/>
<organism evidence="2 3">
    <name type="scientific">Panaeolus cyanescens</name>
    <dbReference type="NCBI Taxonomy" id="181874"/>
    <lineage>
        <taxon>Eukaryota</taxon>
        <taxon>Fungi</taxon>
        <taxon>Dikarya</taxon>
        <taxon>Basidiomycota</taxon>
        <taxon>Agaricomycotina</taxon>
        <taxon>Agaricomycetes</taxon>
        <taxon>Agaricomycetidae</taxon>
        <taxon>Agaricales</taxon>
        <taxon>Agaricineae</taxon>
        <taxon>Galeropsidaceae</taxon>
        <taxon>Panaeolus</taxon>
    </lineage>
</organism>
<feature type="compositionally biased region" description="Low complexity" evidence="1">
    <location>
        <begin position="168"/>
        <end position="190"/>
    </location>
</feature>
<dbReference type="EMBL" id="NHTK01005845">
    <property type="protein sequence ID" value="PPQ72923.1"/>
    <property type="molecule type" value="Genomic_DNA"/>
</dbReference>
<sequence>MSTTTQRIALDPNAFQAPRDARFTSADDMDPDHPTISPRKTRIRRGYKTKADKLHYLTSHPFAGLIGPQGRFIFCLMCVKWRSGVLCPEYILCDIRKNTHYDLVAWKKHCVSKHRDVHEEWEKAYAENPNSKFDCKHPCRFDAQFIADYARVVDRLIGEKDRRRLEAKTASNTKSKNSATSTSTTTPNATSDDESIHPETGVPRRSLLLLARLLRRSQRSPARCRSNDLRSSNSSSFL</sequence>
<dbReference type="Proteomes" id="UP000284842">
    <property type="component" value="Unassembled WGS sequence"/>
</dbReference>
<gene>
    <name evidence="2" type="ORF">CVT24_000197</name>
</gene>
<accession>A0A409W351</accession>
<reference evidence="2 3" key="1">
    <citation type="journal article" date="2018" name="Evol. Lett.">
        <title>Horizontal gene cluster transfer increased hallucinogenic mushroom diversity.</title>
        <authorList>
            <person name="Reynolds H.T."/>
            <person name="Vijayakumar V."/>
            <person name="Gluck-Thaler E."/>
            <person name="Korotkin H.B."/>
            <person name="Matheny P.B."/>
            <person name="Slot J.C."/>
        </authorList>
    </citation>
    <scope>NUCLEOTIDE SEQUENCE [LARGE SCALE GENOMIC DNA]</scope>
    <source>
        <strain evidence="2 3">2629</strain>
    </source>
</reference>
<name>A0A409W351_9AGAR</name>
<proteinExistence type="predicted"/>
<evidence type="ECO:0000313" key="3">
    <source>
        <dbReference type="Proteomes" id="UP000284842"/>
    </source>
</evidence>
<evidence type="ECO:0000256" key="1">
    <source>
        <dbReference type="SAM" id="MobiDB-lite"/>
    </source>
</evidence>
<comment type="caution">
    <text evidence="2">The sequence shown here is derived from an EMBL/GenBank/DDBJ whole genome shotgun (WGS) entry which is preliminary data.</text>
</comment>
<protein>
    <submittedName>
        <fullName evidence="2">Uncharacterized protein</fullName>
    </submittedName>
</protein>